<dbReference type="Proteomes" id="UP001431572">
    <property type="component" value="Chromosome 2"/>
</dbReference>
<evidence type="ECO:0000313" key="7">
    <source>
        <dbReference type="EMBL" id="WJW69412.1"/>
    </source>
</evidence>
<comment type="function">
    <text evidence="1 6">Required for the transposition of the insertion element.</text>
</comment>
<keyword evidence="6" id="KW-0814">Transposable element</keyword>
<gene>
    <name evidence="7" type="ORF">OZ401_003021</name>
</gene>
<keyword evidence="4 6" id="KW-0238">DNA-binding</keyword>
<evidence type="ECO:0000256" key="4">
    <source>
        <dbReference type="ARBA" id="ARBA00023125"/>
    </source>
</evidence>
<comment type="similarity">
    <text evidence="2 6">Belongs to the transposase mutator family.</text>
</comment>
<name>A0ABY9B8I5_9CHLR</name>
<protein>
    <recommendedName>
        <fullName evidence="6">Mutator family transposase</fullName>
    </recommendedName>
</protein>
<keyword evidence="8" id="KW-1185">Reference proteome</keyword>
<dbReference type="PANTHER" id="PTHR33217">
    <property type="entry name" value="TRANSPOSASE FOR INSERTION SEQUENCE ELEMENT IS1081"/>
    <property type="match status" value="1"/>
</dbReference>
<sequence length="111" mass="12416">MCWGSIWKGGAIFWVIGEGAKFWLGVISALKGRGVEDIFIACVDGLSGFSEAIQAVFPYAQVQRCIIHQIRTSLLYVVWKDQKAFMADLKTVYKAATREEAELNLLNLTDK</sequence>
<dbReference type="EMBL" id="CP128400">
    <property type="protein sequence ID" value="WJW69412.1"/>
    <property type="molecule type" value="Genomic_DNA"/>
</dbReference>
<evidence type="ECO:0000256" key="6">
    <source>
        <dbReference type="RuleBase" id="RU365089"/>
    </source>
</evidence>
<keyword evidence="5 6" id="KW-0233">DNA recombination</keyword>
<dbReference type="PROSITE" id="PS01007">
    <property type="entry name" value="TRANSPOSASE_MUTATOR"/>
    <property type="match status" value="1"/>
</dbReference>
<dbReference type="InterPro" id="IPR001207">
    <property type="entry name" value="Transposase_mutator"/>
</dbReference>
<keyword evidence="3 6" id="KW-0815">Transposition</keyword>
<evidence type="ECO:0000313" key="8">
    <source>
        <dbReference type="Proteomes" id="UP001431572"/>
    </source>
</evidence>
<evidence type="ECO:0000256" key="3">
    <source>
        <dbReference type="ARBA" id="ARBA00022578"/>
    </source>
</evidence>
<evidence type="ECO:0000256" key="5">
    <source>
        <dbReference type="ARBA" id="ARBA00023172"/>
    </source>
</evidence>
<reference evidence="7" key="1">
    <citation type="journal article" date="2024" name="Nature">
        <title>Anoxygenic phototroph of the Chloroflexota uses a type I reaction centre.</title>
        <authorList>
            <person name="Tsuji J.M."/>
            <person name="Shaw N.A."/>
            <person name="Nagashima S."/>
            <person name="Venkiteswaran J.J."/>
            <person name="Schiff S.L."/>
            <person name="Watanabe T."/>
            <person name="Fukui M."/>
            <person name="Hanada S."/>
            <person name="Tank M."/>
            <person name="Neufeld J.D."/>
        </authorList>
    </citation>
    <scope>NUCLEOTIDE SEQUENCE</scope>
    <source>
        <strain evidence="7">L227-S17</strain>
    </source>
</reference>
<dbReference type="PANTHER" id="PTHR33217:SF8">
    <property type="entry name" value="MUTATOR FAMILY TRANSPOSASE"/>
    <property type="match status" value="1"/>
</dbReference>
<organism evidence="7 8">
    <name type="scientific">Candidatus Chlorohelix allophototropha</name>
    <dbReference type="NCBI Taxonomy" id="3003348"/>
    <lineage>
        <taxon>Bacteria</taxon>
        <taxon>Bacillati</taxon>
        <taxon>Chloroflexota</taxon>
        <taxon>Chloroflexia</taxon>
        <taxon>Candidatus Chloroheliales</taxon>
        <taxon>Candidatus Chloroheliaceae</taxon>
        <taxon>Candidatus Chlorohelix</taxon>
    </lineage>
</organism>
<dbReference type="Pfam" id="PF00872">
    <property type="entry name" value="Transposase_mut"/>
    <property type="match status" value="1"/>
</dbReference>
<proteinExistence type="inferred from homology"/>
<evidence type="ECO:0000256" key="2">
    <source>
        <dbReference type="ARBA" id="ARBA00010961"/>
    </source>
</evidence>
<evidence type="ECO:0000256" key="1">
    <source>
        <dbReference type="ARBA" id="ARBA00002190"/>
    </source>
</evidence>
<accession>A0ABY9B8I5</accession>